<sequence length="371" mass="43517">MFCFVVVEIFGHTYDFHFSKSFSVLVQNHRFVSYTFKEMIIFNMNLLRIDHLQPNNNTIIIYNHIFVNMKTLPKKFGDLVVKKRISSGHTSQVLLASYKDIPKVACKAIKKKDHENAIKKEAALMGQLQGIPHIPNLIGIIETRKYSFFIIEYYQGIKKSEFVSKINLFYMQKMLLFLLETLRIIHTMKIVHRDIKFNNLLILEDFSDVFLIDWGSGKNVDHKMRSTPGTQYTRSPDMLLGNRKYECSCDIWATGVLIYTILCNFKMPWYVKPTLKMIEIQIDYFGGKKFIRILKRLKLKLTDEVCALLVGHSEPTKKLEDEFDPEMKQKNLDDPDLVDLMKKLMEPDPTERISADEALHHPFFMKEIKEE</sequence>
<comment type="caution">
    <text evidence="10">The sequence shown here is derived from an EMBL/GenBank/DDBJ whole genome shotgun (WGS) entry which is preliminary data.</text>
</comment>
<dbReference type="InterPro" id="IPR000719">
    <property type="entry name" value="Prot_kinase_dom"/>
</dbReference>
<dbReference type="Gene3D" id="1.10.510.10">
    <property type="entry name" value="Transferase(Phosphotransferase) domain 1"/>
    <property type="match status" value="1"/>
</dbReference>
<evidence type="ECO:0000256" key="4">
    <source>
        <dbReference type="ARBA" id="ARBA00022741"/>
    </source>
</evidence>
<dbReference type="PANTHER" id="PTHR24054">
    <property type="entry name" value="CASEIN KINASE II SUBUNIT ALPHA"/>
    <property type="match status" value="1"/>
</dbReference>
<evidence type="ECO:0000256" key="5">
    <source>
        <dbReference type="ARBA" id="ARBA00022777"/>
    </source>
</evidence>
<dbReference type="GO" id="GO:0051726">
    <property type="term" value="P:regulation of cell cycle"/>
    <property type="evidence" value="ECO:0007669"/>
    <property type="project" value="TreeGrafter"/>
</dbReference>
<comment type="catalytic activity">
    <reaction evidence="8">
        <text>L-seryl-[protein] + ATP = O-phospho-L-seryl-[protein] + ADP + H(+)</text>
        <dbReference type="Rhea" id="RHEA:17989"/>
        <dbReference type="Rhea" id="RHEA-COMP:9863"/>
        <dbReference type="Rhea" id="RHEA-COMP:11604"/>
        <dbReference type="ChEBI" id="CHEBI:15378"/>
        <dbReference type="ChEBI" id="CHEBI:29999"/>
        <dbReference type="ChEBI" id="CHEBI:30616"/>
        <dbReference type="ChEBI" id="CHEBI:83421"/>
        <dbReference type="ChEBI" id="CHEBI:456216"/>
        <dbReference type="EC" id="2.7.11.1"/>
    </reaction>
</comment>
<dbReference type="GO" id="GO:0005829">
    <property type="term" value="C:cytosol"/>
    <property type="evidence" value="ECO:0007669"/>
    <property type="project" value="TreeGrafter"/>
</dbReference>
<dbReference type="GeneID" id="94829811"/>
<evidence type="ECO:0000256" key="2">
    <source>
        <dbReference type="ARBA" id="ARBA00022527"/>
    </source>
</evidence>
<reference evidence="10" key="1">
    <citation type="submission" date="2016-10" db="EMBL/GenBank/DDBJ databases">
        <authorList>
            <person name="Benchimol M."/>
            <person name="Almeida L.G."/>
            <person name="Vasconcelos A.T."/>
            <person name="Perreira-Neves A."/>
            <person name="Rosa I.A."/>
            <person name="Tasca T."/>
            <person name="Bogo M.R."/>
            <person name="de Souza W."/>
        </authorList>
    </citation>
    <scope>NUCLEOTIDE SEQUENCE [LARGE SCALE GENOMIC DNA]</scope>
    <source>
        <strain evidence="10">K</strain>
    </source>
</reference>
<dbReference type="GO" id="GO:0004674">
    <property type="term" value="F:protein serine/threonine kinase activity"/>
    <property type="evidence" value="ECO:0007669"/>
    <property type="project" value="UniProtKB-KW"/>
</dbReference>
<name>A0A1J4JEH3_9EUKA</name>
<organism evidence="10 11">
    <name type="scientific">Tritrichomonas foetus</name>
    <dbReference type="NCBI Taxonomy" id="1144522"/>
    <lineage>
        <taxon>Eukaryota</taxon>
        <taxon>Metamonada</taxon>
        <taxon>Parabasalia</taxon>
        <taxon>Tritrichomonadida</taxon>
        <taxon>Tritrichomonadidae</taxon>
        <taxon>Tritrichomonas</taxon>
    </lineage>
</organism>
<keyword evidence="5 10" id="KW-0418">Kinase</keyword>
<protein>
    <recommendedName>
        <fullName evidence="1">non-specific serine/threonine protein kinase</fullName>
        <ecNumber evidence="1">2.7.11.1</ecNumber>
    </recommendedName>
</protein>
<dbReference type="PANTHER" id="PTHR24054:SF0">
    <property type="entry name" value="CASEIN KINASE II SUBUNIT ALPHA"/>
    <property type="match status" value="1"/>
</dbReference>
<dbReference type="EC" id="2.7.11.1" evidence="1"/>
<dbReference type="Pfam" id="PF00069">
    <property type="entry name" value="Pkinase"/>
    <property type="match status" value="1"/>
</dbReference>
<dbReference type="AlphaFoldDB" id="A0A1J4JEH3"/>
<dbReference type="SMART" id="SM00220">
    <property type="entry name" value="S_TKc"/>
    <property type="match status" value="1"/>
</dbReference>
<keyword evidence="6" id="KW-0067">ATP-binding</keyword>
<evidence type="ECO:0000256" key="1">
    <source>
        <dbReference type="ARBA" id="ARBA00012513"/>
    </source>
</evidence>
<dbReference type="GO" id="GO:0005634">
    <property type="term" value="C:nucleus"/>
    <property type="evidence" value="ECO:0007669"/>
    <property type="project" value="TreeGrafter"/>
</dbReference>
<dbReference type="Gene3D" id="3.30.200.20">
    <property type="entry name" value="Phosphorylase Kinase, domain 1"/>
    <property type="match status" value="1"/>
</dbReference>
<evidence type="ECO:0000256" key="8">
    <source>
        <dbReference type="ARBA" id="ARBA00048679"/>
    </source>
</evidence>
<dbReference type="InterPro" id="IPR045216">
    <property type="entry name" value="CK2_alpha"/>
</dbReference>
<dbReference type="RefSeq" id="XP_068349832.1">
    <property type="nucleotide sequence ID" value="XM_068495107.1"/>
</dbReference>
<evidence type="ECO:0000259" key="9">
    <source>
        <dbReference type="PROSITE" id="PS50011"/>
    </source>
</evidence>
<dbReference type="InterPro" id="IPR011009">
    <property type="entry name" value="Kinase-like_dom_sf"/>
</dbReference>
<dbReference type="PROSITE" id="PS00108">
    <property type="entry name" value="PROTEIN_KINASE_ST"/>
    <property type="match status" value="1"/>
</dbReference>
<evidence type="ECO:0000313" key="10">
    <source>
        <dbReference type="EMBL" id="OHS96695.1"/>
    </source>
</evidence>
<evidence type="ECO:0000313" key="11">
    <source>
        <dbReference type="Proteomes" id="UP000179807"/>
    </source>
</evidence>
<dbReference type="EMBL" id="MLAK01001160">
    <property type="protein sequence ID" value="OHS96695.1"/>
    <property type="molecule type" value="Genomic_DNA"/>
</dbReference>
<keyword evidence="2" id="KW-0723">Serine/threonine-protein kinase</keyword>
<comment type="catalytic activity">
    <reaction evidence="7">
        <text>L-threonyl-[protein] + ATP = O-phospho-L-threonyl-[protein] + ADP + H(+)</text>
        <dbReference type="Rhea" id="RHEA:46608"/>
        <dbReference type="Rhea" id="RHEA-COMP:11060"/>
        <dbReference type="Rhea" id="RHEA-COMP:11605"/>
        <dbReference type="ChEBI" id="CHEBI:15378"/>
        <dbReference type="ChEBI" id="CHEBI:30013"/>
        <dbReference type="ChEBI" id="CHEBI:30616"/>
        <dbReference type="ChEBI" id="CHEBI:61977"/>
        <dbReference type="ChEBI" id="CHEBI:456216"/>
        <dbReference type="EC" id="2.7.11.1"/>
    </reaction>
</comment>
<evidence type="ECO:0000256" key="7">
    <source>
        <dbReference type="ARBA" id="ARBA00047899"/>
    </source>
</evidence>
<dbReference type="VEuPathDB" id="TrichDB:TRFO_09860"/>
<feature type="domain" description="Protein kinase" evidence="9">
    <location>
        <begin position="79"/>
        <end position="364"/>
    </location>
</feature>
<evidence type="ECO:0000256" key="6">
    <source>
        <dbReference type="ARBA" id="ARBA00022840"/>
    </source>
</evidence>
<gene>
    <name evidence="10" type="ORF">TRFO_09860</name>
</gene>
<proteinExistence type="predicted"/>
<dbReference type="InterPro" id="IPR008271">
    <property type="entry name" value="Ser/Thr_kinase_AS"/>
</dbReference>
<dbReference type="Proteomes" id="UP000179807">
    <property type="component" value="Unassembled WGS sequence"/>
</dbReference>
<dbReference type="SUPFAM" id="SSF56112">
    <property type="entry name" value="Protein kinase-like (PK-like)"/>
    <property type="match status" value="1"/>
</dbReference>
<evidence type="ECO:0000256" key="3">
    <source>
        <dbReference type="ARBA" id="ARBA00022679"/>
    </source>
</evidence>
<dbReference type="PROSITE" id="PS50011">
    <property type="entry name" value="PROTEIN_KINASE_DOM"/>
    <property type="match status" value="1"/>
</dbReference>
<accession>A0A1J4JEH3</accession>
<dbReference type="GO" id="GO:0005524">
    <property type="term" value="F:ATP binding"/>
    <property type="evidence" value="ECO:0007669"/>
    <property type="project" value="UniProtKB-KW"/>
</dbReference>
<keyword evidence="3" id="KW-0808">Transferase</keyword>
<dbReference type="GO" id="GO:0005956">
    <property type="term" value="C:protein kinase CK2 complex"/>
    <property type="evidence" value="ECO:0007669"/>
    <property type="project" value="TreeGrafter"/>
</dbReference>
<keyword evidence="4" id="KW-0547">Nucleotide-binding</keyword>
<keyword evidence="11" id="KW-1185">Reference proteome</keyword>